<dbReference type="STRING" id="1004.SAMN05661012_02147"/>
<gene>
    <name evidence="4" type="ORF">SAMN05661012_02147</name>
    <name evidence="5" type="ORF">SR876_14480</name>
</gene>
<keyword evidence="1" id="KW-1133">Transmembrane helix</keyword>
<feature type="transmembrane region" description="Helical" evidence="1">
    <location>
        <begin position="167"/>
        <end position="192"/>
    </location>
</feature>
<dbReference type="Pfam" id="PF18935">
    <property type="entry name" value="DUF5683"/>
    <property type="match status" value="1"/>
</dbReference>
<proteinExistence type="predicted"/>
<keyword evidence="2" id="KW-0732">Signal</keyword>
<sequence length="242" mass="26981">MAKKSGNILHFLLRICFLASPVLCLLHTTANAQDSTKAEWLRKQQPDNRKDSAGLFITTKDSAGVVKKDSAGPIVQPPIHSPRKAALYSAVLPGLGQIYNREYWKLPLIYAALGITTGTYIFNMNKYRTYRDAYRIRMDGNADTKDAYVGLYSDAGLKYLRDGYREYVDYSVLVFVLAYSLNIVDATVFAHLRNFDMSDDLSFKITPTVINNQALGFCLKVNLGGSKKKSVSSLAMAAPTKW</sequence>
<dbReference type="OrthoDB" id="9813910at2"/>
<reference evidence="4 6" key="1">
    <citation type="submission" date="2016-11" db="EMBL/GenBank/DDBJ databases">
        <authorList>
            <person name="Jaros S."/>
            <person name="Januszkiewicz K."/>
            <person name="Wedrychowicz H."/>
        </authorList>
    </citation>
    <scope>NUCLEOTIDE SEQUENCE [LARGE SCALE GENOMIC DNA]</scope>
    <source>
        <strain evidence="4 6">DSM 784</strain>
    </source>
</reference>
<name>A0A1K1PRH3_9BACT</name>
<dbReference type="AlphaFoldDB" id="A0A1K1PRH3"/>
<dbReference type="Proteomes" id="UP001326715">
    <property type="component" value="Chromosome"/>
</dbReference>
<keyword evidence="1" id="KW-0812">Transmembrane</keyword>
<evidence type="ECO:0000313" key="6">
    <source>
        <dbReference type="Proteomes" id="UP000183788"/>
    </source>
</evidence>
<feature type="signal peptide" evidence="2">
    <location>
        <begin position="1"/>
        <end position="32"/>
    </location>
</feature>
<dbReference type="Proteomes" id="UP000183788">
    <property type="component" value="Unassembled WGS sequence"/>
</dbReference>
<evidence type="ECO:0000313" key="4">
    <source>
        <dbReference type="EMBL" id="SFW50330.1"/>
    </source>
</evidence>
<accession>A0A1K1PRH3</accession>
<dbReference type="EMBL" id="FPIZ01000006">
    <property type="protein sequence ID" value="SFW50330.1"/>
    <property type="molecule type" value="Genomic_DNA"/>
</dbReference>
<organism evidence="4 6">
    <name type="scientific">Chitinophaga sancti</name>
    <dbReference type="NCBI Taxonomy" id="1004"/>
    <lineage>
        <taxon>Bacteria</taxon>
        <taxon>Pseudomonadati</taxon>
        <taxon>Bacteroidota</taxon>
        <taxon>Chitinophagia</taxon>
        <taxon>Chitinophagales</taxon>
        <taxon>Chitinophagaceae</taxon>
        <taxon>Chitinophaga</taxon>
    </lineage>
</organism>
<keyword evidence="7" id="KW-1185">Reference proteome</keyword>
<feature type="chain" id="PRO_5013358015" evidence="2">
    <location>
        <begin position="33"/>
        <end position="242"/>
    </location>
</feature>
<evidence type="ECO:0000256" key="1">
    <source>
        <dbReference type="SAM" id="Phobius"/>
    </source>
</evidence>
<protein>
    <submittedName>
        <fullName evidence="5">DUF5683 domain-containing protein</fullName>
    </submittedName>
</protein>
<evidence type="ECO:0000259" key="3">
    <source>
        <dbReference type="Pfam" id="PF18935"/>
    </source>
</evidence>
<feature type="transmembrane region" description="Helical" evidence="1">
    <location>
        <begin position="103"/>
        <end position="122"/>
    </location>
</feature>
<evidence type="ECO:0000313" key="7">
    <source>
        <dbReference type="Proteomes" id="UP001326715"/>
    </source>
</evidence>
<evidence type="ECO:0000256" key="2">
    <source>
        <dbReference type="SAM" id="SignalP"/>
    </source>
</evidence>
<reference evidence="5 7" key="2">
    <citation type="submission" date="2023-11" db="EMBL/GenBank/DDBJ databases">
        <title>MicrobeMod: A computational toolkit for identifying prokaryotic methylation and restriction-modification with nanopore sequencing.</title>
        <authorList>
            <person name="Crits-Christoph A."/>
            <person name="Kang S.C."/>
            <person name="Lee H."/>
            <person name="Ostrov N."/>
        </authorList>
    </citation>
    <scope>NUCLEOTIDE SEQUENCE [LARGE SCALE GENOMIC DNA]</scope>
    <source>
        <strain evidence="5 7">ATCC 23090</strain>
    </source>
</reference>
<dbReference type="InterPro" id="IPR043738">
    <property type="entry name" value="DUF5683"/>
</dbReference>
<keyword evidence="1" id="KW-0472">Membrane</keyword>
<dbReference type="EMBL" id="CP140154">
    <property type="protein sequence ID" value="WQG92721.1"/>
    <property type="molecule type" value="Genomic_DNA"/>
</dbReference>
<dbReference type="RefSeq" id="WP_143150698.1">
    <property type="nucleotide sequence ID" value="NZ_CP139972.1"/>
</dbReference>
<feature type="domain" description="DUF5683" evidence="3">
    <location>
        <begin position="80"/>
        <end position="213"/>
    </location>
</feature>
<evidence type="ECO:0000313" key="5">
    <source>
        <dbReference type="EMBL" id="WQG92721.1"/>
    </source>
</evidence>